<dbReference type="AlphaFoldDB" id="A0AAE6V6B9"/>
<evidence type="ECO:0000313" key="1">
    <source>
        <dbReference type="EMBL" id="QHC55698.1"/>
    </source>
</evidence>
<gene>
    <name evidence="1" type="ORF">GSU10_08680</name>
</gene>
<proteinExistence type="predicted"/>
<evidence type="ECO:0000313" key="2">
    <source>
        <dbReference type="Proteomes" id="UP000465031"/>
    </source>
</evidence>
<protein>
    <submittedName>
        <fullName evidence="1">Uncharacterized protein</fullName>
    </submittedName>
</protein>
<dbReference type="EMBL" id="CP047186">
    <property type="protein sequence ID" value="QHC55698.1"/>
    <property type="molecule type" value="Genomic_DNA"/>
</dbReference>
<reference evidence="2" key="1">
    <citation type="submission" date="2019-12" db="EMBL/GenBank/DDBJ databases">
        <title>Complete and draft genome sequences of new strains and members of some known species of the genus Rathayibacter isolated from plants.</title>
        <authorList>
            <person name="Tarlachkov S.V."/>
            <person name="Starodumova I.P."/>
            <person name="Dorofeeva L.V."/>
            <person name="Prisyazhnaya N.V."/>
            <person name="Leyn S."/>
            <person name="Zlamal J."/>
            <person name="Elan M."/>
            <person name="Osterman A.L."/>
            <person name="Nadler S."/>
            <person name="Subbotin S.A."/>
            <person name="Evtushenko L.I."/>
        </authorList>
    </citation>
    <scope>NUCLEOTIDE SEQUENCE [LARGE SCALE GENOMIC DNA]</scope>
    <source>
        <strain evidence="2">VKM Ac-2761</strain>
    </source>
</reference>
<sequence length="109" mass="11834">MTSRIRRENRSTTMVVIDERALVSTDGEGVPVALEWRGSSYRVSDRPTVWTCTSGWWAPLAGFPPAFGGTPVSIGGWRFQATDLATGGAFVFDVVASSGSCWSVVRVYE</sequence>
<accession>A0AAE6V6B9</accession>
<dbReference type="RefSeq" id="WP_068210977.1">
    <property type="nucleotide sequence ID" value="NZ_CP047186.1"/>
</dbReference>
<organism evidence="1 2">
    <name type="scientific">Rathayibacter tanaceti</name>
    <dbReference type="NCBI Taxonomy" id="1671680"/>
    <lineage>
        <taxon>Bacteria</taxon>
        <taxon>Bacillati</taxon>
        <taxon>Actinomycetota</taxon>
        <taxon>Actinomycetes</taxon>
        <taxon>Micrococcales</taxon>
        <taxon>Microbacteriaceae</taxon>
        <taxon>Rathayibacter</taxon>
    </lineage>
</organism>
<dbReference type="KEGG" id="rte:GSU10_08680"/>
<dbReference type="Proteomes" id="UP000465031">
    <property type="component" value="Chromosome"/>
</dbReference>
<name>A0AAE6V6B9_9MICO</name>